<dbReference type="STRING" id="104663.SAMN04488121_103966"/>
<reference evidence="2 3" key="1">
    <citation type="submission" date="2016-10" db="EMBL/GenBank/DDBJ databases">
        <authorList>
            <person name="de Groot N.N."/>
        </authorList>
    </citation>
    <scope>NUCLEOTIDE SEQUENCE [LARGE SCALE GENOMIC DNA]</scope>
    <source>
        <strain evidence="2 3">DSM 527</strain>
    </source>
</reference>
<dbReference type="InterPro" id="IPR047111">
    <property type="entry name" value="YbaP-like"/>
</dbReference>
<dbReference type="Proteomes" id="UP000199045">
    <property type="component" value="Unassembled WGS sequence"/>
</dbReference>
<organism evidence="2 3">
    <name type="scientific">Chitinophaga filiformis</name>
    <name type="common">Myxococcus filiformis</name>
    <name type="synonym">Flexibacter filiformis</name>
    <dbReference type="NCBI Taxonomy" id="104663"/>
    <lineage>
        <taxon>Bacteria</taxon>
        <taxon>Pseudomonadati</taxon>
        <taxon>Bacteroidota</taxon>
        <taxon>Chitinophagia</taxon>
        <taxon>Chitinophagales</taxon>
        <taxon>Chitinophagaceae</taxon>
        <taxon>Chitinophaga</taxon>
    </lineage>
</organism>
<dbReference type="InterPro" id="IPR002816">
    <property type="entry name" value="TraB/PrgY/GumN_fam"/>
</dbReference>
<dbReference type="Pfam" id="PF01963">
    <property type="entry name" value="TraB_PrgY_gumN"/>
    <property type="match status" value="1"/>
</dbReference>
<dbReference type="AlphaFoldDB" id="A0A1G7SQ17"/>
<feature type="chain" id="PRO_5011752757" description="TraB family protein" evidence="1">
    <location>
        <begin position="22"/>
        <end position="290"/>
    </location>
</feature>
<proteinExistence type="predicted"/>
<dbReference type="RefSeq" id="WP_089833919.1">
    <property type="nucleotide sequence ID" value="NZ_FNBN01000003.1"/>
</dbReference>
<evidence type="ECO:0000313" key="3">
    <source>
        <dbReference type="Proteomes" id="UP000199045"/>
    </source>
</evidence>
<name>A0A1G7SQ17_CHIFI</name>
<feature type="signal peptide" evidence="1">
    <location>
        <begin position="1"/>
        <end position="21"/>
    </location>
</feature>
<keyword evidence="1" id="KW-0732">Signal</keyword>
<evidence type="ECO:0000313" key="2">
    <source>
        <dbReference type="EMBL" id="SDG25133.1"/>
    </source>
</evidence>
<dbReference type="CDD" id="cd14789">
    <property type="entry name" value="Tiki"/>
    <property type="match status" value="1"/>
</dbReference>
<dbReference type="PANTHER" id="PTHR40590">
    <property type="entry name" value="CYTOPLASMIC PROTEIN-RELATED"/>
    <property type="match status" value="1"/>
</dbReference>
<evidence type="ECO:0008006" key="4">
    <source>
        <dbReference type="Google" id="ProtNLM"/>
    </source>
</evidence>
<accession>A0A1G7SQ17</accession>
<dbReference type="PANTHER" id="PTHR40590:SF1">
    <property type="entry name" value="CYTOPLASMIC PROTEIN"/>
    <property type="match status" value="1"/>
</dbReference>
<dbReference type="OrthoDB" id="9798714at2"/>
<evidence type="ECO:0000256" key="1">
    <source>
        <dbReference type="SAM" id="SignalP"/>
    </source>
</evidence>
<dbReference type="EMBL" id="FNBN01000003">
    <property type="protein sequence ID" value="SDG25133.1"/>
    <property type="molecule type" value="Genomic_DNA"/>
</dbReference>
<protein>
    <recommendedName>
        <fullName evidence="4">TraB family protein</fullName>
    </recommendedName>
</protein>
<sequence length="290" mass="32535">MLFKKMSLLLSCSLLLLTVKAQQQPKSSLLWEISGKGLQSPSWLYGTIHAICPQDHQFSPATLNALKQSKALYLEVNIDDVQEISRLQTAVLMPEPYSFKALFAAADYEKLSAWFHDTLSIQLAQLDKLKPLVIYSLMLQKFFATSCNQPASTELEFLKLAKAQQLPIKGLETVMDQLAIFDSIPDTEEAAMMLKTITDTVKSRDVYYKMITAYKQGDIQALYNQIIETEDMIQYKELLLDRRNRNWIGIISNEAGKASTFFAVGAGHLGGNTGVIALLRKEGYTVKPVL</sequence>
<gene>
    <name evidence="2" type="ORF">SAMN04488121_103966</name>
</gene>